<sequence>MESLGKTLNKCENGIIALCFIVMSLAAFAQVVNRNLIGASISWFDELARYCMVYMTLLATEAGLRDGSQISVSAVIDKCSPAARRILQLIVKLIVIGFSIMIFVTSLTIVQTQINSGQVSAGLGIPMVIPYLALPISFGAIVVVQILSLITMLKTPIPTKESK</sequence>
<keyword evidence="2 9" id="KW-0813">Transport</keyword>
<keyword evidence="3" id="KW-1003">Cell membrane</keyword>
<accession>E8LMF2</accession>
<dbReference type="STRING" id="762983.HMPREF9444_01940"/>
<feature type="domain" description="Tripartite ATP-independent periplasmic transporters DctQ component" evidence="10">
    <location>
        <begin position="23"/>
        <end position="154"/>
    </location>
</feature>
<evidence type="ECO:0000256" key="6">
    <source>
        <dbReference type="ARBA" id="ARBA00022989"/>
    </source>
</evidence>
<comment type="function">
    <text evidence="9">Part of the tripartite ATP-independent periplasmic (TRAP) transport system.</text>
</comment>
<evidence type="ECO:0000313" key="11">
    <source>
        <dbReference type="EMBL" id="EFY06317.1"/>
    </source>
</evidence>
<evidence type="ECO:0000256" key="8">
    <source>
        <dbReference type="ARBA" id="ARBA00038436"/>
    </source>
</evidence>
<dbReference type="eggNOG" id="COG3090">
    <property type="taxonomic scope" value="Bacteria"/>
</dbReference>
<dbReference type="HOGENOM" id="CLU_086356_3_6_6"/>
<dbReference type="GO" id="GO:0015740">
    <property type="term" value="P:C4-dicarboxylate transport"/>
    <property type="evidence" value="ECO:0007669"/>
    <property type="project" value="TreeGrafter"/>
</dbReference>
<dbReference type="GO" id="GO:0005886">
    <property type="term" value="C:plasma membrane"/>
    <property type="evidence" value="ECO:0007669"/>
    <property type="project" value="UniProtKB-SubCell"/>
</dbReference>
<evidence type="ECO:0000256" key="7">
    <source>
        <dbReference type="ARBA" id="ARBA00023136"/>
    </source>
</evidence>
<proteinExistence type="inferred from homology"/>
<dbReference type="Proteomes" id="UP000018458">
    <property type="component" value="Unassembled WGS sequence"/>
</dbReference>
<gene>
    <name evidence="11" type="ORF">HMPREF9444_01940</name>
</gene>
<dbReference type="OrthoDB" id="4964541at2"/>
<comment type="similarity">
    <text evidence="8 9">Belongs to the TRAP transporter small permease family.</text>
</comment>
<evidence type="ECO:0000259" key="10">
    <source>
        <dbReference type="Pfam" id="PF04290"/>
    </source>
</evidence>
<dbReference type="Pfam" id="PF04290">
    <property type="entry name" value="DctQ"/>
    <property type="match status" value="1"/>
</dbReference>
<comment type="caution">
    <text evidence="11">The sequence shown here is derived from an EMBL/GenBank/DDBJ whole genome shotgun (WGS) entry which is preliminary data.</text>
</comment>
<dbReference type="AlphaFoldDB" id="E8LMF2"/>
<name>E8LMF2_SUCHY</name>
<dbReference type="InterPro" id="IPR055348">
    <property type="entry name" value="DctQ"/>
</dbReference>
<evidence type="ECO:0000256" key="9">
    <source>
        <dbReference type="RuleBase" id="RU369079"/>
    </source>
</evidence>
<dbReference type="GO" id="GO:0022857">
    <property type="term" value="F:transmembrane transporter activity"/>
    <property type="evidence" value="ECO:0007669"/>
    <property type="project" value="UniProtKB-UniRule"/>
</dbReference>
<comment type="subcellular location">
    <subcellularLocation>
        <location evidence="1 9">Cell inner membrane</location>
        <topology evidence="1 9">Multi-pass membrane protein</topology>
    </subcellularLocation>
</comment>
<comment type="caution">
    <text evidence="9">Lacks conserved residue(s) required for the propagation of feature annotation.</text>
</comment>
<feature type="transmembrane region" description="Helical" evidence="9">
    <location>
        <begin position="14"/>
        <end position="32"/>
    </location>
</feature>
<evidence type="ECO:0000256" key="4">
    <source>
        <dbReference type="ARBA" id="ARBA00022519"/>
    </source>
</evidence>
<evidence type="ECO:0000313" key="12">
    <source>
        <dbReference type="Proteomes" id="UP000018458"/>
    </source>
</evidence>
<dbReference type="EMBL" id="AEVO01000134">
    <property type="protein sequence ID" value="EFY06317.1"/>
    <property type="molecule type" value="Genomic_DNA"/>
</dbReference>
<protein>
    <recommendedName>
        <fullName evidence="9">TRAP transporter small permease protein</fullName>
    </recommendedName>
</protein>
<feature type="transmembrane region" description="Helical" evidence="9">
    <location>
        <begin position="129"/>
        <end position="153"/>
    </location>
</feature>
<feature type="transmembrane region" description="Helical" evidence="9">
    <location>
        <begin position="89"/>
        <end position="109"/>
    </location>
</feature>
<keyword evidence="5 9" id="KW-0812">Transmembrane</keyword>
<evidence type="ECO:0000256" key="2">
    <source>
        <dbReference type="ARBA" id="ARBA00022448"/>
    </source>
</evidence>
<comment type="subunit">
    <text evidence="9">The complex comprises the extracytoplasmic solute receptor protein and the two transmembrane proteins.</text>
</comment>
<evidence type="ECO:0000256" key="1">
    <source>
        <dbReference type="ARBA" id="ARBA00004429"/>
    </source>
</evidence>
<dbReference type="PANTHER" id="PTHR35011">
    <property type="entry name" value="2,3-DIKETO-L-GULONATE TRAP TRANSPORTER SMALL PERMEASE PROTEIN YIAM"/>
    <property type="match status" value="1"/>
</dbReference>
<keyword evidence="12" id="KW-1185">Reference proteome</keyword>
<dbReference type="PANTHER" id="PTHR35011:SF2">
    <property type="entry name" value="2,3-DIKETO-L-GULONATE TRAP TRANSPORTER SMALL PERMEASE PROTEIN YIAM"/>
    <property type="match status" value="1"/>
</dbReference>
<keyword evidence="7 9" id="KW-0472">Membrane</keyword>
<organism evidence="11 12">
    <name type="scientific">Succinatimonas hippei (strain DSM 22608 / JCM 16073 / KCTC 15190 / YIT 12066)</name>
    <dbReference type="NCBI Taxonomy" id="762983"/>
    <lineage>
        <taxon>Bacteria</taxon>
        <taxon>Pseudomonadati</taxon>
        <taxon>Pseudomonadota</taxon>
        <taxon>Gammaproteobacteria</taxon>
        <taxon>Aeromonadales</taxon>
        <taxon>Succinivibrionaceae</taxon>
        <taxon>Succinatimonas</taxon>
    </lineage>
</organism>
<keyword evidence="4 9" id="KW-0997">Cell inner membrane</keyword>
<keyword evidence="6 9" id="KW-1133">Transmembrane helix</keyword>
<evidence type="ECO:0000256" key="5">
    <source>
        <dbReference type="ARBA" id="ARBA00022692"/>
    </source>
</evidence>
<dbReference type="InterPro" id="IPR007387">
    <property type="entry name" value="TRAP_DctQ"/>
</dbReference>
<dbReference type="RefSeq" id="WP_009144090.1">
    <property type="nucleotide sequence ID" value="NZ_GL831060.1"/>
</dbReference>
<reference evidence="11 12" key="1">
    <citation type="submission" date="2011-01" db="EMBL/GenBank/DDBJ databases">
        <authorList>
            <person name="Weinstock G."/>
            <person name="Sodergren E."/>
            <person name="Clifton S."/>
            <person name="Fulton L."/>
            <person name="Fulton B."/>
            <person name="Courtney L."/>
            <person name="Fronick C."/>
            <person name="Harrison M."/>
            <person name="Strong C."/>
            <person name="Farmer C."/>
            <person name="Delahaunty K."/>
            <person name="Markovic C."/>
            <person name="Hall O."/>
            <person name="Minx P."/>
            <person name="Tomlinson C."/>
            <person name="Mitreva M."/>
            <person name="Hou S."/>
            <person name="Chen J."/>
            <person name="Wollam A."/>
            <person name="Pepin K.H."/>
            <person name="Johnson M."/>
            <person name="Bhonagiri V."/>
            <person name="Zhang X."/>
            <person name="Suruliraj S."/>
            <person name="Warren W."/>
            <person name="Chinwalla A."/>
            <person name="Mardis E.R."/>
            <person name="Wilson R.K."/>
        </authorList>
    </citation>
    <scope>NUCLEOTIDE SEQUENCE [LARGE SCALE GENOMIC DNA]</scope>
    <source>
        <strain evidence="12">DSM 22608 / JCM 16073 / KCTC 15190 / YIT 12066</strain>
    </source>
</reference>
<evidence type="ECO:0000256" key="3">
    <source>
        <dbReference type="ARBA" id="ARBA00022475"/>
    </source>
</evidence>